<dbReference type="Proteomes" id="UP000317036">
    <property type="component" value="Unassembled WGS sequence"/>
</dbReference>
<evidence type="ECO:0008006" key="3">
    <source>
        <dbReference type="Google" id="ProtNLM"/>
    </source>
</evidence>
<dbReference type="EMBL" id="VNJI01000005">
    <property type="protein sequence ID" value="TVY10983.1"/>
    <property type="molecule type" value="Genomic_DNA"/>
</dbReference>
<gene>
    <name evidence="1" type="ORF">FPZ49_05780</name>
</gene>
<protein>
    <recommendedName>
        <fullName evidence="3">Extracellular solute-binding protein</fullName>
    </recommendedName>
</protein>
<organism evidence="1 2">
    <name type="scientific">Paenibacillus cremeus</name>
    <dbReference type="NCBI Taxonomy" id="2163881"/>
    <lineage>
        <taxon>Bacteria</taxon>
        <taxon>Bacillati</taxon>
        <taxon>Bacillota</taxon>
        <taxon>Bacilli</taxon>
        <taxon>Bacillales</taxon>
        <taxon>Paenibacillaceae</taxon>
        <taxon>Paenibacillus</taxon>
    </lineage>
</organism>
<evidence type="ECO:0000313" key="2">
    <source>
        <dbReference type="Proteomes" id="UP000317036"/>
    </source>
</evidence>
<accession>A0A559KFS4</accession>
<dbReference type="RefSeq" id="WP_144844436.1">
    <property type="nucleotide sequence ID" value="NZ_VNJI01000005.1"/>
</dbReference>
<name>A0A559KFS4_9BACL</name>
<reference evidence="1 2" key="1">
    <citation type="submission" date="2019-07" db="EMBL/GenBank/DDBJ databases">
        <authorList>
            <person name="Kim J."/>
        </authorList>
    </citation>
    <scope>NUCLEOTIDE SEQUENCE [LARGE SCALE GENOMIC DNA]</scope>
    <source>
        <strain evidence="1 2">JC52</strain>
    </source>
</reference>
<evidence type="ECO:0000313" key="1">
    <source>
        <dbReference type="EMBL" id="TVY10983.1"/>
    </source>
</evidence>
<dbReference type="OrthoDB" id="9798191at2"/>
<comment type="caution">
    <text evidence="1">The sequence shown here is derived from an EMBL/GenBank/DDBJ whole genome shotgun (WGS) entry which is preliminary data.</text>
</comment>
<sequence>MEVDRSHAHPLFVELHELTKQVTLLPSYETQLTTAAVETLSDGLQELMKGGSPETLAQKLQNTQTSVLGKLR</sequence>
<proteinExistence type="predicted"/>
<dbReference type="AlphaFoldDB" id="A0A559KFS4"/>
<keyword evidence="2" id="KW-1185">Reference proteome</keyword>